<keyword evidence="3" id="KW-0862">Zinc</keyword>
<accession>A0AAV7BW82</accession>
<name>A0AAV7BW82_ENGPU</name>
<dbReference type="InterPro" id="IPR026521">
    <property type="entry name" value="THAP2"/>
</dbReference>
<protein>
    <recommendedName>
        <fullName evidence="7">THAP-type domain-containing protein</fullName>
    </recommendedName>
</protein>
<keyword evidence="9" id="KW-1185">Reference proteome</keyword>
<dbReference type="AlphaFoldDB" id="A0AAV7BW82"/>
<feature type="domain" description="THAP-type" evidence="7">
    <location>
        <begin position="1"/>
        <end position="47"/>
    </location>
</feature>
<dbReference type="SUPFAM" id="SSF57716">
    <property type="entry name" value="Glucocorticoid receptor-like (DNA-binding domain)"/>
    <property type="match status" value="1"/>
</dbReference>
<dbReference type="PANTHER" id="PTHR47696">
    <property type="entry name" value="THAP DOMAIN-CONTAINING PROTEIN 2"/>
    <property type="match status" value="1"/>
</dbReference>
<evidence type="ECO:0000256" key="1">
    <source>
        <dbReference type="ARBA" id="ARBA00022723"/>
    </source>
</evidence>
<dbReference type="PANTHER" id="PTHR47696:SF1">
    <property type="entry name" value="THAP DOMAIN-CONTAINING PROTEIN 2"/>
    <property type="match status" value="1"/>
</dbReference>
<comment type="caution">
    <text evidence="8">The sequence shown here is derived from an EMBL/GenBank/DDBJ whole genome shotgun (WGS) entry which is preliminary data.</text>
</comment>
<evidence type="ECO:0000259" key="7">
    <source>
        <dbReference type="PROSITE" id="PS50950"/>
    </source>
</evidence>
<keyword evidence="2 5" id="KW-0863">Zinc-finger</keyword>
<evidence type="ECO:0000256" key="4">
    <source>
        <dbReference type="ARBA" id="ARBA00023125"/>
    </source>
</evidence>
<evidence type="ECO:0000256" key="5">
    <source>
        <dbReference type="PROSITE-ProRule" id="PRU00309"/>
    </source>
</evidence>
<keyword evidence="4 5" id="KW-0238">DNA-binding</keyword>
<feature type="region of interest" description="Disordered" evidence="6">
    <location>
        <begin position="47"/>
        <end position="83"/>
    </location>
</feature>
<gene>
    <name evidence="8" type="ORF">GDO81_010032</name>
</gene>
<organism evidence="8 9">
    <name type="scientific">Engystomops pustulosus</name>
    <name type="common">Tungara frog</name>
    <name type="synonym">Physalaemus pustulosus</name>
    <dbReference type="NCBI Taxonomy" id="76066"/>
    <lineage>
        <taxon>Eukaryota</taxon>
        <taxon>Metazoa</taxon>
        <taxon>Chordata</taxon>
        <taxon>Craniata</taxon>
        <taxon>Vertebrata</taxon>
        <taxon>Euteleostomi</taxon>
        <taxon>Amphibia</taxon>
        <taxon>Batrachia</taxon>
        <taxon>Anura</taxon>
        <taxon>Neobatrachia</taxon>
        <taxon>Hyloidea</taxon>
        <taxon>Leptodactylidae</taxon>
        <taxon>Leiuperinae</taxon>
        <taxon>Engystomops</taxon>
    </lineage>
</organism>
<proteinExistence type="predicted"/>
<dbReference type="Pfam" id="PF05485">
    <property type="entry name" value="THAP"/>
    <property type="match status" value="1"/>
</dbReference>
<reference evidence="8" key="1">
    <citation type="thesis" date="2020" institute="ProQuest LLC" country="789 East Eisenhower Parkway, Ann Arbor, MI, USA">
        <title>Comparative Genomics and Chromosome Evolution.</title>
        <authorList>
            <person name="Mudd A.B."/>
        </authorList>
    </citation>
    <scope>NUCLEOTIDE SEQUENCE</scope>
    <source>
        <strain evidence="8">237g6f4</strain>
        <tissue evidence="8">Blood</tissue>
    </source>
</reference>
<dbReference type="GO" id="GO:0008270">
    <property type="term" value="F:zinc ion binding"/>
    <property type="evidence" value="ECO:0007669"/>
    <property type="project" value="UniProtKB-KW"/>
</dbReference>
<evidence type="ECO:0000256" key="6">
    <source>
        <dbReference type="SAM" id="MobiDB-lite"/>
    </source>
</evidence>
<dbReference type="Proteomes" id="UP000824782">
    <property type="component" value="Unassembled WGS sequence"/>
</dbReference>
<evidence type="ECO:0000313" key="8">
    <source>
        <dbReference type="EMBL" id="KAG8576964.1"/>
    </source>
</evidence>
<dbReference type="GO" id="GO:0003677">
    <property type="term" value="F:DNA binding"/>
    <property type="evidence" value="ECO:0007669"/>
    <property type="project" value="UniProtKB-UniRule"/>
</dbReference>
<sequence>MKRATSTGELWTPSRYQRLCSLHFQQSCFDTTGQTKRLRDDVIPSIFNFPEDTQKSEESESTVLETSSPPSNDDPLIHEAENGEPEVVNIYSNTDDIIHCHVQLQVCSYKLAPQKRIGISYY</sequence>
<dbReference type="PROSITE" id="PS50950">
    <property type="entry name" value="ZF_THAP"/>
    <property type="match status" value="1"/>
</dbReference>
<dbReference type="InterPro" id="IPR006612">
    <property type="entry name" value="THAP_Znf"/>
</dbReference>
<feature type="compositionally biased region" description="Low complexity" evidence="6">
    <location>
        <begin position="61"/>
        <end position="71"/>
    </location>
</feature>
<evidence type="ECO:0000256" key="2">
    <source>
        <dbReference type="ARBA" id="ARBA00022771"/>
    </source>
</evidence>
<dbReference type="EMBL" id="WNYA01000004">
    <property type="protein sequence ID" value="KAG8576964.1"/>
    <property type="molecule type" value="Genomic_DNA"/>
</dbReference>
<evidence type="ECO:0000256" key="3">
    <source>
        <dbReference type="ARBA" id="ARBA00022833"/>
    </source>
</evidence>
<keyword evidence="1" id="KW-0479">Metal-binding</keyword>
<evidence type="ECO:0000313" key="9">
    <source>
        <dbReference type="Proteomes" id="UP000824782"/>
    </source>
</evidence>